<gene>
    <name evidence="10" type="ORF">SAMN04488107_1002</name>
</gene>
<reference evidence="11" key="1">
    <citation type="submission" date="2017-06" db="EMBL/GenBank/DDBJ databases">
        <authorList>
            <person name="Varghese N."/>
            <person name="Submissions S."/>
        </authorList>
    </citation>
    <scope>NUCLEOTIDE SEQUENCE [LARGE SCALE GENOMIC DNA]</scope>
    <source>
        <strain evidence="11">DSM 45423</strain>
    </source>
</reference>
<dbReference type="GO" id="GO:0070260">
    <property type="term" value="F:5'-tyrosyl-DNA phosphodiesterase activity"/>
    <property type="evidence" value="ECO:0007669"/>
    <property type="project" value="TreeGrafter"/>
</dbReference>
<dbReference type="GO" id="GO:0005737">
    <property type="term" value="C:cytoplasm"/>
    <property type="evidence" value="ECO:0007669"/>
    <property type="project" value="TreeGrafter"/>
</dbReference>
<keyword evidence="6 10" id="KW-0378">Hydrolase</keyword>
<evidence type="ECO:0000256" key="7">
    <source>
        <dbReference type="ARBA" id="ARBA00022842"/>
    </source>
</evidence>
<keyword evidence="7" id="KW-0460">Magnesium</keyword>
<evidence type="ECO:0000259" key="9">
    <source>
        <dbReference type="Pfam" id="PF03372"/>
    </source>
</evidence>
<keyword evidence="10" id="KW-0269">Exonuclease</keyword>
<keyword evidence="8" id="KW-0234">DNA repair</keyword>
<proteinExistence type="predicted"/>
<dbReference type="PANTHER" id="PTHR15822">
    <property type="entry name" value="TRAF AND TNF RECEPTOR-ASSOCIATED PROTEIN"/>
    <property type="match status" value="1"/>
</dbReference>
<name>A0A239B848_9ACTN</name>
<organism evidence="10 11">
    <name type="scientific">Geodermatophilus saharensis</name>
    <dbReference type="NCBI Taxonomy" id="1137994"/>
    <lineage>
        <taxon>Bacteria</taxon>
        <taxon>Bacillati</taxon>
        <taxon>Actinomycetota</taxon>
        <taxon>Actinomycetes</taxon>
        <taxon>Geodermatophilales</taxon>
        <taxon>Geodermatophilaceae</taxon>
        <taxon>Geodermatophilus</taxon>
    </lineage>
</organism>
<dbReference type="GO" id="GO:0003697">
    <property type="term" value="F:single-stranded DNA binding"/>
    <property type="evidence" value="ECO:0007669"/>
    <property type="project" value="TreeGrafter"/>
</dbReference>
<evidence type="ECO:0000256" key="2">
    <source>
        <dbReference type="ARBA" id="ARBA00001946"/>
    </source>
</evidence>
<dbReference type="GO" id="GO:0006302">
    <property type="term" value="P:double-strand break repair"/>
    <property type="evidence" value="ECO:0007669"/>
    <property type="project" value="TreeGrafter"/>
</dbReference>
<evidence type="ECO:0000256" key="4">
    <source>
        <dbReference type="ARBA" id="ARBA00022723"/>
    </source>
</evidence>
<comment type="cofactor">
    <cofactor evidence="2">
        <name>Mg(2+)</name>
        <dbReference type="ChEBI" id="CHEBI:18420"/>
    </cofactor>
</comment>
<dbReference type="InterPro" id="IPR005135">
    <property type="entry name" value="Endo/exonuclease/phosphatase"/>
</dbReference>
<dbReference type="Proteomes" id="UP000198386">
    <property type="component" value="Unassembled WGS sequence"/>
</dbReference>
<dbReference type="InterPro" id="IPR036691">
    <property type="entry name" value="Endo/exonu/phosph_ase_sf"/>
</dbReference>
<dbReference type="EMBL" id="FZOH01000002">
    <property type="protein sequence ID" value="SNS04107.1"/>
    <property type="molecule type" value="Genomic_DNA"/>
</dbReference>
<dbReference type="PANTHER" id="PTHR15822:SF4">
    <property type="entry name" value="TYROSYL-DNA PHOSPHODIESTERASE 2"/>
    <property type="match status" value="1"/>
</dbReference>
<dbReference type="RefSeq" id="WP_089402806.1">
    <property type="nucleotide sequence ID" value="NZ_FZOH01000002.1"/>
</dbReference>
<sequence>MTASLRVLTLNVLGPANPDWARRRELIAATLRRLDADVVALQEVPVADGTVEELLGPGYAVTPFSRTADDGVGGALATRAPHRVVEEVDGHCTPRTADFPWCATLVVEADTPVGRTLVAHHKPSWQFGYEHEREQQALAAARVLELLADGADHAVVLGDLDATPDAASLQFWRGRRSLDGTSVCYQDAWETLHPADPGVTFDARNPLVRAGEVATAVSRRIDHVLVRAGVHGPTLQVVSCARVLDEPVGGVWASDHFGVMADLALPGHPPGSWAPQPNG</sequence>
<evidence type="ECO:0000313" key="10">
    <source>
        <dbReference type="EMBL" id="SNS04107.1"/>
    </source>
</evidence>
<dbReference type="Gene3D" id="3.60.10.10">
    <property type="entry name" value="Endonuclease/exonuclease/phosphatase"/>
    <property type="match status" value="1"/>
</dbReference>
<feature type="domain" description="Endonuclease/exonuclease/phosphatase" evidence="9">
    <location>
        <begin position="8"/>
        <end position="256"/>
    </location>
</feature>
<keyword evidence="4" id="KW-0479">Metal-binding</keyword>
<dbReference type="GO" id="GO:0004527">
    <property type="term" value="F:exonuclease activity"/>
    <property type="evidence" value="ECO:0007669"/>
    <property type="project" value="UniProtKB-KW"/>
</dbReference>
<evidence type="ECO:0000256" key="1">
    <source>
        <dbReference type="ARBA" id="ARBA00001936"/>
    </source>
</evidence>
<dbReference type="Pfam" id="PF03372">
    <property type="entry name" value="Exo_endo_phos"/>
    <property type="match status" value="1"/>
</dbReference>
<evidence type="ECO:0000256" key="6">
    <source>
        <dbReference type="ARBA" id="ARBA00022801"/>
    </source>
</evidence>
<keyword evidence="10" id="KW-0255">Endonuclease</keyword>
<dbReference type="GO" id="GO:0046872">
    <property type="term" value="F:metal ion binding"/>
    <property type="evidence" value="ECO:0007669"/>
    <property type="project" value="UniProtKB-KW"/>
</dbReference>
<dbReference type="OrthoDB" id="9787701at2"/>
<evidence type="ECO:0000256" key="8">
    <source>
        <dbReference type="ARBA" id="ARBA00023204"/>
    </source>
</evidence>
<keyword evidence="5" id="KW-0227">DNA damage</keyword>
<protein>
    <submittedName>
        <fullName evidence="10">Metal-dependent hydrolase, endonuclease/exonuclease/phosphatase family</fullName>
    </submittedName>
</protein>
<dbReference type="SUPFAM" id="SSF56219">
    <property type="entry name" value="DNase I-like"/>
    <property type="match status" value="1"/>
</dbReference>
<keyword evidence="11" id="KW-1185">Reference proteome</keyword>
<comment type="cofactor">
    <cofactor evidence="1">
        <name>Mn(2+)</name>
        <dbReference type="ChEBI" id="CHEBI:29035"/>
    </cofactor>
</comment>
<dbReference type="GO" id="GO:0004519">
    <property type="term" value="F:endonuclease activity"/>
    <property type="evidence" value="ECO:0007669"/>
    <property type="project" value="UniProtKB-KW"/>
</dbReference>
<evidence type="ECO:0000256" key="3">
    <source>
        <dbReference type="ARBA" id="ARBA00022722"/>
    </source>
</evidence>
<evidence type="ECO:0000256" key="5">
    <source>
        <dbReference type="ARBA" id="ARBA00022763"/>
    </source>
</evidence>
<evidence type="ECO:0000313" key="11">
    <source>
        <dbReference type="Proteomes" id="UP000198386"/>
    </source>
</evidence>
<accession>A0A239B848</accession>
<dbReference type="AlphaFoldDB" id="A0A239B848"/>
<dbReference type="InterPro" id="IPR051547">
    <property type="entry name" value="TDP2-like"/>
</dbReference>
<keyword evidence="3" id="KW-0540">Nuclease</keyword>